<dbReference type="GeneID" id="860205"/>
<dbReference type="AlphaFoldDB" id="Q8SWQ0"/>
<dbReference type="HOGENOM" id="CLU_1677870_0_0_1"/>
<keyword evidence="3" id="KW-1185">Reference proteome</keyword>
<sequence length="161" mass="18382">MQVLKDEFKKISSNYGHRELYLEGFTPEQIYYQMEDLCNAILQRSEKLISELHPKYEKLPSRKERKICSEKSLMDVESEAIPNQDEISSGSVHAEEMGVAEESDGEDDESLESRDFDISENEIFQMPASDAIKLLESRVRRSEEYSSDGSGSDSEAGNQEQ</sequence>
<feature type="compositionally biased region" description="Acidic residues" evidence="1">
    <location>
        <begin position="98"/>
        <end position="110"/>
    </location>
</feature>
<reference evidence="3" key="1">
    <citation type="journal article" date="2001" name="Genome Res.">
        <title>Sequence and analysis of chromosome I of the amitochondriate intracellular parasite Encephalitozoon cuniculi (Microspora).</title>
        <authorList>
            <person name="Peyret P."/>
            <person name="Katinka M.D."/>
            <person name="Duprat S."/>
            <person name="Duffieux F."/>
            <person name="Barbe V."/>
            <person name="Barbazanges M."/>
            <person name="Weissenbach J."/>
            <person name="Saurin W."/>
            <person name="Vivares C.P."/>
        </authorList>
    </citation>
    <scope>NUCLEOTIDE SEQUENCE [LARGE SCALE GENOMIC DNA]</scope>
    <source>
        <strain evidence="3">GB-M1</strain>
    </source>
</reference>
<evidence type="ECO:0000313" key="2">
    <source>
        <dbReference type="EMBL" id="CAD24901.1"/>
    </source>
</evidence>
<evidence type="ECO:0000313" key="3">
    <source>
        <dbReference type="Proteomes" id="UP000000819"/>
    </source>
</evidence>
<feature type="region of interest" description="Disordered" evidence="1">
    <location>
        <begin position="75"/>
        <end position="161"/>
    </location>
</feature>
<dbReference type="KEGG" id="ecu:ECU01_0320"/>
<proteinExistence type="predicted"/>
<dbReference type="EMBL" id="AL391737">
    <property type="protein sequence ID" value="CAD24901.1"/>
    <property type="molecule type" value="Genomic_DNA"/>
</dbReference>
<dbReference type="Proteomes" id="UP000000819">
    <property type="component" value="Chromosome I"/>
</dbReference>
<reference evidence="2 3" key="3">
    <citation type="journal article" date="2009" name="BMC Genomics">
        <title>Identification of transcriptional signals in Encephalitozoon cuniculi widespread among Microsporidia phylum: support for accurate structural genome annotation.</title>
        <authorList>
            <person name="Peyretaillade E."/>
            <person name="Goncalves O."/>
            <person name="Terrat S."/>
            <person name="Dugat-Bony E."/>
            <person name="Wincker P."/>
            <person name="Cornman R.S."/>
            <person name="Evans J.D."/>
            <person name="Delbac F."/>
            <person name="Peyret P."/>
        </authorList>
    </citation>
    <scope>NUCLEOTIDE SEQUENCE [LARGE SCALE GENOMIC DNA]</scope>
    <source>
        <strain evidence="2 3">GB-M1</strain>
    </source>
</reference>
<reference evidence="2 3" key="2">
    <citation type="journal article" date="2001" name="Nature">
        <title>Genome sequence and gene compaction of the eukaryote parasite Encephalitozoon cuniculi.</title>
        <authorList>
            <person name="Katinka M.D."/>
            <person name="Duprat S."/>
            <person name="Cornillot E."/>
            <person name="Metenier G."/>
            <person name="Thomarat F."/>
            <person name="Prensier G."/>
            <person name="Barbe V."/>
            <person name="Peyretaillade E."/>
            <person name="Brottier P."/>
            <person name="Wincker P."/>
            <person name="Delbac F."/>
            <person name="El Alaoui H."/>
            <person name="Peyret P."/>
            <person name="Saurin W."/>
            <person name="Gouy M."/>
            <person name="Weissenbach J."/>
            <person name="Vivares C.P."/>
        </authorList>
    </citation>
    <scope>NUCLEOTIDE SEQUENCE [LARGE SCALE GENOMIC DNA]</scope>
    <source>
        <strain evidence="2 3">GB-M1</strain>
    </source>
</reference>
<protein>
    <submittedName>
        <fullName evidence="2">Uncharacterized protein</fullName>
    </submittedName>
</protein>
<dbReference type="RefSeq" id="NP_001402116.1">
    <property type="nucleotide sequence ID" value="NM_001415539.1"/>
</dbReference>
<dbReference type="InParanoid" id="Q8SWQ0"/>
<feature type="compositionally biased region" description="Basic and acidic residues" evidence="1">
    <location>
        <begin position="133"/>
        <end position="144"/>
    </location>
</feature>
<dbReference type="VEuPathDB" id="MicrosporidiaDB:ECU01_0320"/>
<gene>
    <name evidence="2" type="ordered locus">ECU01_0320</name>
</gene>
<evidence type="ECO:0000256" key="1">
    <source>
        <dbReference type="SAM" id="MobiDB-lite"/>
    </source>
</evidence>
<organism evidence="2 3">
    <name type="scientific">Encephalitozoon cuniculi (strain GB-M1)</name>
    <name type="common">Microsporidian parasite</name>
    <dbReference type="NCBI Taxonomy" id="284813"/>
    <lineage>
        <taxon>Eukaryota</taxon>
        <taxon>Fungi</taxon>
        <taxon>Fungi incertae sedis</taxon>
        <taxon>Microsporidia</taxon>
        <taxon>Unikaryonidae</taxon>
        <taxon>Encephalitozoon</taxon>
    </lineage>
</organism>
<name>Q8SWQ0_ENCCU</name>
<accession>Q8SWQ0</accession>
<dbReference type="OrthoDB" id="2195362at2759"/>